<dbReference type="STRING" id="698762.SAMN00808754_0954"/>
<evidence type="ECO:0000256" key="4">
    <source>
        <dbReference type="RuleBase" id="RU362116"/>
    </source>
</evidence>
<keyword evidence="3 4" id="KW-0975">Bacterial flagellum</keyword>
<dbReference type="AlphaFoldDB" id="A0A1W1VL56"/>
<comment type="subcellular location">
    <subcellularLocation>
        <location evidence="1 4">Bacterial flagellum basal body</location>
    </subcellularLocation>
</comment>
<feature type="domain" description="Flagellar basal-body/hook protein C-terminal" evidence="6">
    <location>
        <begin position="230"/>
        <end position="273"/>
    </location>
</feature>
<dbReference type="OrthoDB" id="9804559at2"/>
<dbReference type="NCBIfam" id="TIGR03506">
    <property type="entry name" value="FlgEFG_subfam"/>
    <property type="match status" value="2"/>
</dbReference>
<keyword evidence="8" id="KW-0969">Cilium</keyword>
<sequence>MMRSLYSAVSGLRTHQTRMDVIGDNIANVNTVGFKKSAVTFKDVFYQTLRGGSAGTTELGGTNPQQVGLGVTLGSIDVIHTQGAAQITGNGTDLMIQGDGFFRVSPDGGTTIYYTRAGAFHFDNQGYLVTPDGMKVLDTNGTPVQIADMADPTTMPQSVSIDKKGYVHYVDRNGATQTLANPISIAKFSNPAGLAKVGQNLYQETASSGAPGSDMAPGEGSLANTTIIPSALEMSNVELAQEFTDMIITQRGFQANARTITTSDEMLQELVNLKR</sequence>
<reference evidence="8 9" key="1">
    <citation type="submission" date="2017-04" db="EMBL/GenBank/DDBJ databases">
        <authorList>
            <person name="Afonso C.L."/>
            <person name="Miller P.J."/>
            <person name="Scott M.A."/>
            <person name="Spackman E."/>
            <person name="Goraichik I."/>
            <person name="Dimitrov K.M."/>
            <person name="Suarez D.L."/>
            <person name="Swayne D.E."/>
        </authorList>
    </citation>
    <scope>NUCLEOTIDE SEQUENCE [LARGE SCALE GENOMIC DNA]</scope>
    <source>
        <strain evidence="8 9">ToBE</strain>
    </source>
</reference>
<feature type="domain" description="Flagellar basal body rod protein N-terminal" evidence="5">
    <location>
        <begin position="5"/>
        <end position="35"/>
    </location>
</feature>
<dbReference type="InterPro" id="IPR010930">
    <property type="entry name" value="Flg_bb/hook_C_dom"/>
</dbReference>
<gene>
    <name evidence="8" type="ORF">SAMN00808754_0954</name>
</gene>
<proteinExistence type="inferred from homology"/>
<dbReference type="GO" id="GO:0005829">
    <property type="term" value="C:cytosol"/>
    <property type="evidence" value="ECO:0007669"/>
    <property type="project" value="TreeGrafter"/>
</dbReference>
<dbReference type="EMBL" id="LT838272">
    <property type="protein sequence ID" value="SMB94013.1"/>
    <property type="molecule type" value="Genomic_DNA"/>
</dbReference>
<evidence type="ECO:0000313" key="8">
    <source>
        <dbReference type="EMBL" id="SMB94013.1"/>
    </source>
</evidence>
<dbReference type="Pfam" id="PF22692">
    <property type="entry name" value="LlgE_F_G_D1"/>
    <property type="match status" value="1"/>
</dbReference>
<dbReference type="InterPro" id="IPR053967">
    <property type="entry name" value="LlgE_F_G-like_D1"/>
</dbReference>
<comment type="function">
    <text evidence="4">A flexible structure which links the flagellar filament to the drive apparatus in the basal body.</text>
</comment>
<keyword evidence="8" id="KW-0966">Cell projection</keyword>
<evidence type="ECO:0000256" key="2">
    <source>
        <dbReference type="ARBA" id="ARBA00009677"/>
    </source>
</evidence>
<organism evidence="8 9">
    <name type="scientific">Thermanaeromonas toyohensis ToBE</name>
    <dbReference type="NCBI Taxonomy" id="698762"/>
    <lineage>
        <taxon>Bacteria</taxon>
        <taxon>Bacillati</taxon>
        <taxon>Bacillota</taxon>
        <taxon>Clostridia</taxon>
        <taxon>Neomoorellales</taxon>
        <taxon>Neomoorellaceae</taxon>
        <taxon>Thermanaeromonas</taxon>
    </lineage>
</organism>
<dbReference type="GO" id="GO:0009424">
    <property type="term" value="C:bacterial-type flagellum hook"/>
    <property type="evidence" value="ECO:0007669"/>
    <property type="project" value="TreeGrafter"/>
</dbReference>
<dbReference type="RefSeq" id="WP_084664457.1">
    <property type="nucleotide sequence ID" value="NZ_LT838272.1"/>
</dbReference>
<evidence type="ECO:0000256" key="1">
    <source>
        <dbReference type="ARBA" id="ARBA00004117"/>
    </source>
</evidence>
<evidence type="ECO:0000313" key="9">
    <source>
        <dbReference type="Proteomes" id="UP000192569"/>
    </source>
</evidence>
<dbReference type="SUPFAM" id="SSF117143">
    <property type="entry name" value="Flagellar hook protein flgE"/>
    <property type="match status" value="1"/>
</dbReference>
<feature type="domain" description="Flagellar hook protein FlgE/F/G-like D1" evidence="7">
    <location>
        <begin position="95"/>
        <end position="168"/>
    </location>
</feature>
<dbReference type="PANTHER" id="PTHR30435:SF1">
    <property type="entry name" value="FLAGELLAR HOOK PROTEIN FLGE"/>
    <property type="match status" value="1"/>
</dbReference>
<comment type="similarity">
    <text evidence="2 4">Belongs to the flagella basal body rod proteins family.</text>
</comment>
<keyword evidence="9" id="KW-1185">Reference proteome</keyword>
<evidence type="ECO:0000259" key="7">
    <source>
        <dbReference type="Pfam" id="PF22692"/>
    </source>
</evidence>
<evidence type="ECO:0000259" key="5">
    <source>
        <dbReference type="Pfam" id="PF00460"/>
    </source>
</evidence>
<dbReference type="Pfam" id="PF00460">
    <property type="entry name" value="Flg_bb_rod"/>
    <property type="match status" value="1"/>
</dbReference>
<dbReference type="InterPro" id="IPR037925">
    <property type="entry name" value="FlgE/F/G-like"/>
</dbReference>
<protein>
    <recommendedName>
        <fullName evidence="4">Flagellar hook protein FlgE</fullName>
    </recommendedName>
</protein>
<keyword evidence="8" id="KW-0282">Flagellum</keyword>
<dbReference type="InterPro" id="IPR020013">
    <property type="entry name" value="Flagellar_FlgE/F/G"/>
</dbReference>
<dbReference type="GO" id="GO:0071978">
    <property type="term" value="P:bacterial-type flagellum-dependent swarming motility"/>
    <property type="evidence" value="ECO:0007669"/>
    <property type="project" value="TreeGrafter"/>
</dbReference>
<accession>A0A1W1VL56</accession>
<dbReference type="InterPro" id="IPR001444">
    <property type="entry name" value="Flag_bb_rod_N"/>
</dbReference>
<dbReference type="Proteomes" id="UP000192569">
    <property type="component" value="Chromosome I"/>
</dbReference>
<name>A0A1W1VL56_9FIRM</name>
<evidence type="ECO:0000259" key="6">
    <source>
        <dbReference type="Pfam" id="PF06429"/>
    </source>
</evidence>
<dbReference type="PANTHER" id="PTHR30435">
    <property type="entry name" value="FLAGELLAR PROTEIN"/>
    <property type="match status" value="1"/>
</dbReference>
<evidence type="ECO:0000256" key="3">
    <source>
        <dbReference type="ARBA" id="ARBA00023143"/>
    </source>
</evidence>
<dbReference type="GO" id="GO:0009425">
    <property type="term" value="C:bacterial-type flagellum basal body"/>
    <property type="evidence" value="ECO:0007669"/>
    <property type="project" value="UniProtKB-SubCell"/>
</dbReference>
<dbReference type="Pfam" id="PF06429">
    <property type="entry name" value="Flg_bbr_C"/>
    <property type="match status" value="1"/>
</dbReference>